<dbReference type="AlphaFoldDB" id="A0A1R4I407"/>
<accession>A0A1R4I407</accession>
<protein>
    <submittedName>
        <fullName evidence="1">Uncharacterized protein</fullName>
    </submittedName>
</protein>
<proteinExistence type="predicted"/>
<sequence>MTQATHNKWVDKKAFSGVNHVLASHASSTGRFIATVGLEITLQ</sequence>
<dbReference type="Proteomes" id="UP000196331">
    <property type="component" value="Unassembled WGS sequence"/>
</dbReference>
<dbReference type="EMBL" id="FUKM01000057">
    <property type="protein sequence ID" value="SJN14621.1"/>
    <property type="molecule type" value="Genomic_DNA"/>
</dbReference>
<evidence type="ECO:0000313" key="2">
    <source>
        <dbReference type="Proteomes" id="UP000196331"/>
    </source>
</evidence>
<organism evidence="1 2">
    <name type="scientific">Halomonas citrativorans</name>
    <dbReference type="NCBI Taxonomy" id="2742612"/>
    <lineage>
        <taxon>Bacteria</taxon>
        <taxon>Pseudomonadati</taxon>
        <taxon>Pseudomonadota</taxon>
        <taxon>Gammaproteobacteria</taxon>
        <taxon>Oceanospirillales</taxon>
        <taxon>Halomonadaceae</taxon>
        <taxon>Halomonas</taxon>
    </lineage>
</organism>
<gene>
    <name evidence="1" type="ORF">CZ787_16060</name>
</gene>
<name>A0A1R4I407_9GAMM</name>
<evidence type="ECO:0000313" key="1">
    <source>
        <dbReference type="EMBL" id="SJN14621.1"/>
    </source>
</evidence>
<reference evidence="1 2" key="1">
    <citation type="submission" date="2017-02" db="EMBL/GenBank/DDBJ databases">
        <authorList>
            <person name="Dridi B."/>
        </authorList>
    </citation>
    <scope>NUCLEOTIDE SEQUENCE [LARGE SCALE GENOMIC DNA]</scope>
    <source>
        <strain evidence="1 2">JB380</strain>
    </source>
</reference>
<comment type="caution">
    <text evidence="1">The sequence shown here is derived from an EMBL/GenBank/DDBJ whole genome shotgun (WGS) entry which is preliminary data.</text>
</comment>